<dbReference type="Gene3D" id="2.160.10.10">
    <property type="entry name" value="Hexapeptide repeat proteins"/>
    <property type="match status" value="1"/>
</dbReference>
<evidence type="ECO:0000256" key="3">
    <source>
        <dbReference type="ARBA" id="ARBA00023315"/>
    </source>
</evidence>
<dbReference type="SUPFAM" id="SSF51161">
    <property type="entry name" value="Trimeric LpxA-like enzymes"/>
    <property type="match status" value="1"/>
</dbReference>
<organism evidence="4 5">
    <name type="scientific">Sulfurimonas autotrophica (strain ATCC BAA-671 / DSM 16294 / JCM 11897 / OK10)</name>
    <dbReference type="NCBI Taxonomy" id="563040"/>
    <lineage>
        <taxon>Bacteria</taxon>
        <taxon>Pseudomonadati</taxon>
        <taxon>Campylobacterota</taxon>
        <taxon>Epsilonproteobacteria</taxon>
        <taxon>Campylobacterales</taxon>
        <taxon>Sulfurimonadaceae</taxon>
        <taxon>Sulfurimonas</taxon>
    </lineage>
</organism>
<protein>
    <submittedName>
        <fullName evidence="4">Transferase hexapeptide repeat containing protein</fullName>
    </submittedName>
</protein>
<dbReference type="PROSITE" id="PS00101">
    <property type="entry name" value="HEXAPEP_TRANSFERASES"/>
    <property type="match status" value="1"/>
</dbReference>
<dbReference type="KEGG" id="sua:Saut_1558"/>
<dbReference type="STRING" id="563040.Saut_1558"/>
<accession>E0UV23</accession>
<dbReference type="InterPro" id="IPR001451">
    <property type="entry name" value="Hexapep"/>
</dbReference>
<dbReference type="PANTHER" id="PTHR23416">
    <property type="entry name" value="SIALIC ACID SYNTHASE-RELATED"/>
    <property type="match status" value="1"/>
</dbReference>
<dbReference type="InterPro" id="IPR018357">
    <property type="entry name" value="Hexapep_transf_CS"/>
</dbReference>
<dbReference type="RefSeq" id="WP_013327358.1">
    <property type="nucleotide sequence ID" value="NC_014506.1"/>
</dbReference>
<keyword evidence="2" id="KW-0677">Repeat</keyword>
<evidence type="ECO:0000256" key="2">
    <source>
        <dbReference type="ARBA" id="ARBA00022737"/>
    </source>
</evidence>
<proteinExistence type="predicted"/>
<keyword evidence="5" id="KW-1185">Reference proteome</keyword>
<dbReference type="Pfam" id="PF14602">
    <property type="entry name" value="Hexapep_2"/>
    <property type="match status" value="1"/>
</dbReference>
<dbReference type="AlphaFoldDB" id="E0UV23"/>
<keyword evidence="3" id="KW-0012">Acyltransferase</keyword>
<dbReference type="InterPro" id="IPR051159">
    <property type="entry name" value="Hexapeptide_acetyltransf"/>
</dbReference>
<dbReference type="InterPro" id="IPR011004">
    <property type="entry name" value="Trimer_LpxA-like_sf"/>
</dbReference>
<dbReference type="EMBL" id="CP002205">
    <property type="protein sequence ID" value="ADN09605.1"/>
    <property type="molecule type" value="Genomic_DNA"/>
</dbReference>
<evidence type="ECO:0000313" key="5">
    <source>
        <dbReference type="Proteomes" id="UP000007803"/>
    </source>
</evidence>
<evidence type="ECO:0000256" key="1">
    <source>
        <dbReference type="ARBA" id="ARBA00022679"/>
    </source>
</evidence>
<dbReference type="GO" id="GO:0016740">
    <property type="term" value="F:transferase activity"/>
    <property type="evidence" value="ECO:0007669"/>
    <property type="project" value="UniProtKB-KW"/>
</dbReference>
<dbReference type="CDD" id="cd04647">
    <property type="entry name" value="LbH_MAT_like"/>
    <property type="match status" value="1"/>
</dbReference>
<dbReference type="PANTHER" id="PTHR23416:SF78">
    <property type="entry name" value="LIPOPOLYSACCHARIDE BIOSYNTHESIS O-ACETYL TRANSFERASE WBBJ-RELATED"/>
    <property type="match status" value="1"/>
</dbReference>
<keyword evidence="1 4" id="KW-0808">Transferase</keyword>
<dbReference type="OrthoDB" id="5323491at2"/>
<reference evidence="5" key="1">
    <citation type="journal article" date="2010" name="Stand. Genomic Sci.">
        <title>Complete genome sequence of Sulfurimonas autotrophica type strain (OK10).</title>
        <authorList>
            <person name="Sikorski J."/>
            <person name="Munk C."/>
            <person name="Lapidus A."/>
            <person name="Djao O."/>
            <person name="Lucas S."/>
            <person name="Glavina Del Rio T."/>
            <person name="Nolan M."/>
            <person name="Tice H."/>
            <person name="Han C."/>
            <person name="Cheng J."/>
            <person name="Tapia R."/>
            <person name="Goodwin L."/>
            <person name="Pitluck S."/>
            <person name="Liolios K."/>
            <person name="Ivanova N."/>
            <person name="Mavromatis K."/>
            <person name="Mikhailova N."/>
            <person name="Pati A."/>
            <person name="Sims D."/>
            <person name="Meincke L."/>
            <person name="Brettin T."/>
            <person name="Detter J."/>
            <person name="Chen A."/>
            <person name="Palaniappan K."/>
            <person name="Land M."/>
            <person name="Hauser L."/>
            <person name="Chang Y."/>
            <person name="Jeffries C."/>
            <person name="Rohde M."/>
            <person name="Lang E."/>
            <person name="Spring S."/>
            <person name="Goker M."/>
            <person name="Woyke T."/>
            <person name="Bristow J."/>
            <person name="Eisen J."/>
            <person name="Markowitz V."/>
            <person name="Hugenholtz P."/>
            <person name="Kyrpides N."/>
            <person name="Klenk H."/>
        </authorList>
    </citation>
    <scope>NUCLEOTIDE SEQUENCE [LARGE SCALE GENOMIC DNA]</scope>
    <source>
        <strain evidence="5">ATCC BAA-671 / DSM 16294 / JCM 11897 / OK10</strain>
    </source>
</reference>
<name>E0UV23_SULAO</name>
<sequence length="180" mass="19937">MKKFTLMQKFRNKIRVKGNVDLNISSSAKIANCDISINGKNNKLVIHDGVTIRYTQIEILGDNCSIYIGKNCIVGHGCYLSAKESKRLLIKDECMLSRNVKIMTSDGHYIYQNNDIINHGLDITIEHNVWLADNVTILKGVNVGENSVIAINSTVTKNVPAAVIVAGNPAKVVKEDIAWR</sequence>
<dbReference type="eggNOG" id="COG0110">
    <property type="taxonomic scope" value="Bacteria"/>
</dbReference>
<dbReference type="HOGENOM" id="CLU_051638_6_2_7"/>
<evidence type="ECO:0000313" key="4">
    <source>
        <dbReference type="EMBL" id="ADN09605.1"/>
    </source>
</evidence>
<gene>
    <name evidence="4" type="ordered locus">Saut_1558</name>
</gene>
<dbReference type="Proteomes" id="UP000007803">
    <property type="component" value="Chromosome"/>
</dbReference>